<dbReference type="Pfam" id="PF07727">
    <property type="entry name" value="RVT_2"/>
    <property type="match status" value="2"/>
</dbReference>
<evidence type="ECO:0000259" key="1">
    <source>
        <dbReference type="Pfam" id="PF07727"/>
    </source>
</evidence>
<dbReference type="Proteomes" id="UP000036403">
    <property type="component" value="Unassembled WGS sequence"/>
</dbReference>
<dbReference type="EMBL" id="LBMM01012698">
    <property type="protein sequence ID" value="KMQ86050.1"/>
    <property type="molecule type" value="Genomic_DNA"/>
</dbReference>
<sequence>MKSGEYMMLAEVDQCNQVPRSYAEAMQSKESRQWLAAMKEELTSLKENETWELVDRPAGVKVIQNRWVFRVKPSNDDNNRRFKARLVAKGYVQQKGIDYDETFSPVARYDTVRMLLAIAASKKLKVKQFDVKTAFLYGTLEEEVYLEQPEGFENDTDHVFGNNEKEVQKFLKELKTEFKITIGSLDNFLGMKIECQDNGSITVSQEDYTKRILERFRMDESNPVTTPATREEDETLDAVKGRVPYREAVGSLMYLATATRPDIAFAVSSAARAVEKPTKKNWNDVKRIFRYLRGTSNSFVKYQKDCKQLAVYSDADYAGDVATRRSTTGVVAMFAGGAVSWTSQLRRTVALSTTEAEIMAASEETKELMWLKRLMRELSGQVELIPVLYIDSASAVKLAKNPEYQKRTKHIEVRHFYVRERFLEGDINLEHIAGTDQLADLLTKPLERVRFNVLRKKIGVNDCLKEFSVFGGSVGEKSLKHVIVLSLLGILSIFVTKDSPSSIVSSMVK</sequence>
<dbReference type="PaxDb" id="67767-A0A0J7N056"/>
<gene>
    <name evidence="2" type="ORF">RF55_15084</name>
</gene>
<reference evidence="2 3" key="1">
    <citation type="submission" date="2015-04" db="EMBL/GenBank/DDBJ databases">
        <title>Lasius niger genome sequencing.</title>
        <authorList>
            <person name="Konorov E.A."/>
            <person name="Nikitin M.A."/>
            <person name="Kirill M.V."/>
            <person name="Chang P."/>
        </authorList>
    </citation>
    <scope>NUCLEOTIDE SEQUENCE [LARGE SCALE GENOMIC DNA]</scope>
    <source>
        <tissue evidence="2">Whole</tissue>
    </source>
</reference>
<dbReference type="AlphaFoldDB" id="A0A0J7N056"/>
<dbReference type="CDD" id="cd09272">
    <property type="entry name" value="RNase_HI_RT_Ty1"/>
    <property type="match status" value="1"/>
</dbReference>
<dbReference type="SUPFAM" id="SSF56672">
    <property type="entry name" value="DNA/RNA polymerases"/>
    <property type="match status" value="1"/>
</dbReference>
<accession>A0A0J7N056</accession>
<dbReference type="GO" id="GO:0071897">
    <property type="term" value="P:DNA biosynthetic process"/>
    <property type="evidence" value="ECO:0007669"/>
    <property type="project" value="UniProtKB-ARBA"/>
</dbReference>
<keyword evidence="3" id="KW-1185">Reference proteome</keyword>
<feature type="domain" description="Reverse transcriptase Ty1/copia-type" evidence="1">
    <location>
        <begin position="48"/>
        <end position="157"/>
    </location>
</feature>
<dbReference type="PANTHER" id="PTHR11439:SF483">
    <property type="entry name" value="PEPTIDE SYNTHASE GLIP-LIKE, PUTATIVE (AFU_ORTHOLOGUE AFUA_3G12920)-RELATED"/>
    <property type="match status" value="1"/>
</dbReference>
<dbReference type="OrthoDB" id="8188638at2759"/>
<protein>
    <submittedName>
        <fullName evidence="2">Retrovirus-related pol polyprotein from transposon tnt 1-94</fullName>
    </submittedName>
</protein>
<evidence type="ECO:0000313" key="3">
    <source>
        <dbReference type="Proteomes" id="UP000036403"/>
    </source>
</evidence>
<dbReference type="STRING" id="67767.A0A0J7N056"/>
<organism evidence="2 3">
    <name type="scientific">Lasius niger</name>
    <name type="common">Black garden ant</name>
    <dbReference type="NCBI Taxonomy" id="67767"/>
    <lineage>
        <taxon>Eukaryota</taxon>
        <taxon>Metazoa</taxon>
        <taxon>Ecdysozoa</taxon>
        <taxon>Arthropoda</taxon>
        <taxon>Hexapoda</taxon>
        <taxon>Insecta</taxon>
        <taxon>Pterygota</taxon>
        <taxon>Neoptera</taxon>
        <taxon>Endopterygota</taxon>
        <taxon>Hymenoptera</taxon>
        <taxon>Apocrita</taxon>
        <taxon>Aculeata</taxon>
        <taxon>Formicoidea</taxon>
        <taxon>Formicidae</taxon>
        <taxon>Formicinae</taxon>
        <taxon>Lasius</taxon>
        <taxon>Lasius</taxon>
    </lineage>
</organism>
<dbReference type="PANTHER" id="PTHR11439">
    <property type="entry name" value="GAG-POL-RELATED RETROTRANSPOSON"/>
    <property type="match status" value="1"/>
</dbReference>
<proteinExistence type="predicted"/>
<feature type="domain" description="Reverse transcriptase Ty1/copia-type" evidence="1">
    <location>
        <begin position="160"/>
        <end position="228"/>
    </location>
</feature>
<evidence type="ECO:0000313" key="2">
    <source>
        <dbReference type="EMBL" id="KMQ86050.1"/>
    </source>
</evidence>
<feature type="non-terminal residue" evidence="2">
    <location>
        <position position="509"/>
    </location>
</feature>
<name>A0A0J7N056_LASNI</name>
<comment type="caution">
    <text evidence="2">The sequence shown here is derived from an EMBL/GenBank/DDBJ whole genome shotgun (WGS) entry which is preliminary data.</text>
</comment>
<dbReference type="InterPro" id="IPR013103">
    <property type="entry name" value="RVT_2"/>
</dbReference>
<dbReference type="InterPro" id="IPR043502">
    <property type="entry name" value="DNA/RNA_pol_sf"/>
</dbReference>